<proteinExistence type="predicted"/>
<gene>
    <name evidence="4" type="ORF">AM571_CH03347</name>
</gene>
<feature type="signal peptide" evidence="2">
    <location>
        <begin position="1"/>
        <end position="20"/>
    </location>
</feature>
<protein>
    <submittedName>
        <fullName evidence="4">Outer membrane protein</fullName>
    </submittedName>
</protein>
<evidence type="ECO:0000256" key="2">
    <source>
        <dbReference type="SAM" id="SignalP"/>
    </source>
</evidence>
<organism evidence="4 5">
    <name type="scientific">Rhizobium etli 8C-3</name>
    <dbReference type="NCBI Taxonomy" id="538025"/>
    <lineage>
        <taxon>Bacteria</taxon>
        <taxon>Pseudomonadati</taxon>
        <taxon>Pseudomonadota</taxon>
        <taxon>Alphaproteobacteria</taxon>
        <taxon>Hyphomicrobiales</taxon>
        <taxon>Rhizobiaceae</taxon>
        <taxon>Rhizobium/Agrobacterium group</taxon>
        <taxon>Rhizobium</taxon>
    </lineage>
</organism>
<dbReference type="Gene3D" id="2.40.160.20">
    <property type="match status" value="1"/>
</dbReference>
<evidence type="ECO:0000313" key="5">
    <source>
        <dbReference type="Proteomes" id="UP000185109"/>
    </source>
</evidence>
<evidence type="ECO:0000259" key="3">
    <source>
        <dbReference type="Pfam" id="PF13505"/>
    </source>
</evidence>
<dbReference type="RefSeq" id="WP_074062377.1">
    <property type="nucleotide sequence ID" value="NZ_CP017241.1"/>
</dbReference>
<sequence>MKRSLSGIFAALLVTSNAFAADLAPEPAPEMPPEVTVTESTGWYLRGDVGYGFTDLRGARYFQGSNANEVDFDSAELRDSWTVGGGVGYQINDYLRTDLTLDYLTKADFRGSTTGQCGAPLEDCTSRDVSSLTAWTLMANAYVDLGTYGAFTPYVGAGIGGSYVKWKSLRNTSCQDDGGGCDDDVIHGGRGNWRFTYALMAGASIDVTCNVKADVGYRFLHVDGGNMFGYASNGGPGRDRGFYVHEARVGARYLFGGCQQASYEPPPEIPLQPSVYK</sequence>
<dbReference type="InterPro" id="IPR027385">
    <property type="entry name" value="Beta-barrel_OMP"/>
</dbReference>
<evidence type="ECO:0000313" key="4">
    <source>
        <dbReference type="EMBL" id="APO76140.1"/>
    </source>
</evidence>
<dbReference type="Pfam" id="PF13505">
    <property type="entry name" value="OMP_b-brl"/>
    <property type="match status" value="1"/>
</dbReference>
<name>A0A1L5P7N5_RHIET</name>
<dbReference type="SUPFAM" id="SSF56925">
    <property type="entry name" value="OMPA-like"/>
    <property type="match status" value="1"/>
</dbReference>
<reference evidence="4 5" key="1">
    <citation type="submission" date="2016-09" db="EMBL/GenBank/DDBJ databases">
        <title>The complete genome sequences of Rhizobium gallicum, symbiovars gallicum and phaseoli, symbionts associated to common bean (Phaseolus vulgaris).</title>
        <authorList>
            <person name="Bustos P."/>
            <person name="Santamaria R.I."/>
            <person name="Perez-Carrascal O.M."/>
            <person name="Juarez S."/>
            <person name="Lozano L."/>
            <person name="Martinez-Flores I."/>
            <person name="Martinez-Romero E."/>
            <person name="Cevallos M."/>
            <person name="Romero D."/>
            <person name="Davila G."/>
            <person name="Gonzalez V."/>
        </authorList>
    </citation>
    <scope>NUCLEOTIDE SEQUENCE [LARGE SCALE GENOMIC DNA]</scope>
    <source>
        <strain evidence="4 5">8C-3</strain>
    </source>
</reference>
<accession>A0A1L5P7N5</accession>
<dbReference type="AlphaFoldDB" id="A0A1L5P7N5"/>
<dbReference type="Proteomes" id="UP000185109">
    <property type="component" value="Chromosome"/>
</dbReference>
<dbReference type="EMBL" id="CP017241">
    <property type="protein sequence ID" value="APO76140.1"/>
    <property type="molecule type" value="Genomic_DNA"/>
</dbReference>
<evidence type="ECO:0000256" key="1">
    <source>
        <dbReference type="ARBA" id="ARBA00022729"/>
    </source>
</evidence>
<feature type="chain" id="PRO_5012589065" evidence="2">
    <location>
        <begin position="21"/>
        <end position="277"/>
    </location>
</feature>
<feature type="domain" description="Outer membrane protein beta-barrel" evidence="3">
    <location>
        <begin position="37"/>
        <end position="236"/>
    </location>
</feature>
<dbReference type="InterPro" id="IPR011250">
    <property type="entry name" value="OMP/PagP_B-barrel"/>
</dbReference>
<keyword evidence="1 2" id="KW-0732">Signal</keyword>